<evidence type="ECO:0000313" key="3">
    <source>
        <dbReference type="EMBL" id="EFQ32957.1"/>
    </source>
</evidence>
<organism evidence="4">
    <name type="scientific">Colletotrichum graminicola (strain M1.001 / M2 / FGSC 10212)</name>
    <name type="common">Maize anthracnose fungus</name>
    <name type="synonym">Glomerella graminicola</name>
    <dbReference type="NCBI Taxonomy" id="645133"/>
    <lineage>
        <taxon>Eukaryota</taxon>
        <taxon>Fungi</taxon>
        <taxon>Dikarya</taxon>
        <taxon>Ascomycota</taxon>
        <taxon>Pezizomycotina</taxon>
        <taxon>Sordariomycetes</taxon>
        <taxon>Hypocreomycetidae</taxon>
        <taxon>Glomerellales</taxon>
        <taxon>Glomerellaceae</taxon>
        <taxon>Colletotrichum</taxon>
        <taxon>Colletotrichum graminicola species complex</taxon>
    </lineage>
</organism>
<dbReference type="STRING" id="645133.E3QQ19"/>
<dbReference type="Pfam" id="PF01048">
    <property type="entry name" value="PNP_UDP_1"/>
    <property type="match status" value="1"/>
</dbReference>
<accession>E3QQ19</accession>
<dbReference type="HOGENOM" id="CLU_000288_34_22_1"/>
<dbReference type="PANTHER" id="PTHR46082">
    <property type="entry name" value="ATP/GTP-BINDING PROTEIN-RELATED"/>
    <property type="match status" value="1"/>
</dbReference>
<dbReference type="InterPro" id="IPR000845">
    <property type="entry name" value="Nucleoside_phosphorylase_d"/>
</dbReference>
<dbReference type="InterPro" id="IPR053137">
    <property type="entry name" value="NLR-like"/>
</dbReference>
<feature type="domain" description="Nucleoside phosphorylase" evidence="2">
    <location>
        <begin position="82"/>
        <end position="318"/>
    </location>
</feature>
<dbReference type="PANTHER" id="PTHR46082:SF11">
    <property type="entry name" value="AAA+ ATPASE DOMAIN-CONTAINING PROTEIN-RELATED"/>
    <property type="match status" value="1"/>
</dbReference>
<dbReference type="VEuPathDB" id="FungiDB:GLRG_08101"/>
<dbReference type="EMBL" id="GG697366">
    <property type="protein sequence ID" value="EFQ32957.1"/>
    <property type="molecule type" value="Genomic_DNA"/>
</dbReference>
<dbReference type="GO" id="GO:0009116">
    <property type="term" value="P:nucleoside metabolic process"/>
    <property type="evidence" value="ECO:0007669"/>
    <property type="project" value="InterPro"/>
</dbReference>
<dbReference type="RefSeq" id="XP_008096977.1">
    <property type="nucleotide sequence ID" value="XM_008098786.1"/>
</dbReference>
<sequence length="359" mass="39637">MSNDVPSMVTSGRKRGHSRYSDDSPRPDIAKRAKTLLDCNGDDRERRHVDYTVGWICALHSELAASRAILDRQHRDLFKIANDPNEYILGNIVGHNVAMACLPLGQYGTNNAAIVASNMRSSFPSIRVGLMVGIGGGVPGDGFDIRLGDVVVSTTVIQYDLGKILPGERVQRTAIPKVAPHHLLNAVAKLRALHESIPSGVPSILEEMFHHHPRMAQEYAYPSHCEDRLFNSTYDHGKLADCKHCDPLEVQPRLQRQNNLPRIHYAKELGVICFEMEAAGLVDQFPFMPVRGICDYADSHKNKQWQRYAAATAAAYTKELLSTMAPSMVEAILAADVREPTTCKKATRSQSAFVGAAEI</sequence>
<dbReference type="GeneID" id="24413466"/>
<evidence type="ECO:0000259" key="2">
    <source>
        <dbReference type="Pfam" id="PF01048"/>
    </source>
</evidence>
<keyword evidence="4" id="KW-1185">Reference proteome</keyword>
<dbReference type="AlphaFoldDB" id="E3QQ19"/>
<dbReference type="OrthoDB" id="20872at2759"/>
<dbReference type="GO" id="GO:0003824">
    <property type="term" value="F:catalytic activity"/>
    <property type="evidence" value="ECO:0007669"/>
    <property type="project" value="InterPro"/>
</dbReference>
<gene>
    <name evidence="3" type="ORF">GLRG_08101</name>
</gene>
<reference evidence="4" key="1">
    <citation type="journal article" date="2012" name="Nat. Genet.">
        <title>Lifestyle transitions in plant pathogenic Colletotrichum fungi deciphered by genome and transcriptome analyses.</title>
        <authorList>
            <person name="O'Connell R.J."/>
            <person name="Thon M.R."/>
            <person name="Hacquard S."/>
            <person name="Amyotte S.G."/>
            <person name="Kleemann J."/>
            <person name="Torres M.F."/>
            <person name="Damm U."/>
            <person name="Buiate E.A."/>
            <person name="Epstein L."/>
            <person name="Alkan N."/>
            <person name="Altmueller J."/>
            <person name="Alvarado-Balderrama L."/>
            <person name="Bauser C.A."/>
            <person name="Becker C."/>
            <person name="Birren B.W."/>
            <person name="Chen Z."/>
            <person name="Choi J."/>
            <person name="Crouch J.A."/>
            <person name="Duvick J.P."/>
            <person name="Farman M.A."/>
            <person name="Gan P."/>
            <person name="Heiman D."/>
            <person name="Henrissat B."/>
            <person name="Howard R.J."/>
            <person name="Kabbage M."/>
            <person name="Koch C."/>
            <person name="Kracher B."/>
            <person name="Kubo Y."/>
            <person name="Law A.D."/>
            <person name="Lebrun M.-H."/>
            <person name="Lee Y.-H."/>
            <person name="Miyara I."/>
            <person name="Moore N."/>
            <person name="Neumann U."/>
            <person name="Nordstroem K."/>
            <person name="Panaccione D.G."/>
            <person name="Panstruga R."/>
            <person name="Place M."/>
            <person name="Proctor R.H."/>
            <person name="Prusky D."/>
            <person name="Rech G."/>
            <person name="Reinhardt R."/>
            <person name="Rollins J.A."/>
            <person name="Rounsley S."/>
            <person name="Schardl C.L."/>
            <person name="Schwartz D.C."/>
            <person name="Shenoy N."/>
            <person name="Shirasu K."/>
            <person name="Sikhakolli U.R."/>
            <person name="Stueber K."/>
            <person name="Sukno S.A."/>
            <person name="Sweigard J.A."/>
            <person name="Takano Y."/>
            <person name="Takahara H."/>
            <person name="Trail F."/>
            <person name="van der Does H.C."/>
            <person name="Voll L.M."/>
            <person name="Will I."/>
            <person name="Young S."/>
            <person name="Zeng Q."/>
            <person name="Zhang J."/>
            <person name="Zhou S."/>
            <person name="Dickman M.B."/>
            <person name="Schulze-Lefert P."/>
            <person name="Ver Loren van Themaat E."/>
            <person name="Ma L.-J."/>
            <person name="Vaillancourt L.J."/>
        </authorList>
    </citation>
    <scope>NUCLEOTIDE SEQUENCE [LARGE SCALE GENOMIC DNA]</scope>
    <source>
        <strain evidence="4">M1.001 / M2 / FGSC 10212</strain>
    </source>
</reference>
<evidence type="ECO:0000313" key="4">
    <source>
        <dbReference type="Proteomes" id="UP000008782"/>
    </source>
</evidence>
<evidence type="ECO:0000256" key="1">
    <source>
        <dbReference type="SAM" id="MobiDB-lite"/>
    </source>
</evidence>
<name>E3QQ19_COLGM</name>
<dbReference type="InterPro" id="IPR035994">
    <property type="entry name" value="Nucleoside_phosphorylase_sf"/>
</dbReference>
<feature type="region of interest" description="Disordered" evidence="1">
    <location>
        <begin position="1"/>
        <end position="28"/>
    </location>
</feature>
<dbReference type="Proteomes" id="UP000008782">
    <property type="component" value="Unassembled WGS sequence"/>
</dbReference>
<feature type="compositionally biased region" description="Polar residues" evidence="1">
    <location>
        <begin position="1"/>
        <end position="10"/>
    </location>
</feature>
<dbReference type="SUPFAM" id="SSF53167">
    <property type="entry name" value="Purine and uridine phosphorylases"/>
    <property type="match status" value="1"/>
</dbReference>
<dbReference type="Gene3D" id="3.40.50.1580">
    <property type="entry name" value="Nucleoside phosphorylase domain"/>
    <property type="match status" value="1"/>
</dbReference>
<protein>
    <recommendedName>
        <fullName evidence="2">Nucleoside phosphorylase domain-containing protein</fullName>
    </recommendedName>
</protein>
<dbReference type="eggNOG" id="KOG4177">
    <property type="taxonomic scope" value="Eukaryota"/>
</dbReference>
<proteinExistence type="predicted"/>
<feature type="compositionally biased region" description="Basic and acidic residues" evidence="1">
    <location>
        <begin position="19"/>
        <end position="28"/>
    </location>
</feature>